<evidence type="ECO:0000259" key="3">
    <source>
        <dbReference type="Pfam" id="PF12849"/>
    </source>
</evidence>
<dbReference type="SUPFAM" id="SSF53850">
    <property type="entry name" value="Periplasmic binding protein-like II"/>
    <property type="match status" value="1"/>
</dbReference>
<dbReference type="EMBL" id="CP059572">
    <property type="protein sequence ID" value="QXJ21436.1"/>
    <property type="molecule type" value="Genomic_DNA"/>
</dbReference>
<evidence type="ECO:0000313" key="5">
    <source>
        <dbReference type="Proteomes" id="UP001049518"/>
    </source>
</evidence>
<feature type="compositionally biased region" description="Basic and acidic residues" evidence="2">
    <location>
        <begin position="265"/>
        <end position="278"/>
    </location>
</feature>
<sequence length="640" mass="68229">MDSYLDRLADFTRELVVQLGGNGPAVLAKRTGLREATVRALLAGDGGLPSWEVVSACLAAAGAGGTAAGVVRERWAAAERALWDERGAGLLAAFERNRNGKPAKIVETYRAKVPWRRLTSRHPVVFEPWAMPAFTAERELPDPSAARDIRDFYRLLAELKVWAGSPRQSEIERRSWGTLPDATISAMLQKDRWRTTSDRERVRIGHFAAACGLPEAEAALWAESYERLRHVAPPDDLAQARAEAAALRLRLAESEATAEELRGRLAAAEGRERTREARTPAGAPGTLGAPPEAGRREPGGPAPGQRGPRGWRPRTRGPLAAAAAVLLFAGGVGVGGAAFGDGSASQDPECFSGRLRLIGSTAFERTADAIARGYEAACPDAAVEVRAIGSNEGLRALTLGNAATTIAMHDGYLAADSDEVKSRGFRGYAVALTAFAVVVHKDTKITGLSVQQLRSVYSPRGGPTSWKRFPGGADVPIRMVSRTEGSGTRTIFEEQVLDEPEPELSSRDCRRKDQIRAAAHVIRCERSSQAQVLGTVDQLPGAIGYAELHAAANARLYPNVRILTLDGRRAAISSVENRYPFAAPEVLYTYGPPANGAPASAFLTFMAGDGARRLLERAGAIPCLSAASLLSLACQPGSPA</sequence>
<keyword evidence="1" id="KW-0732">Signal</keyword>
<dbReference type="Proteomes" id="UP001049518">
    <property type="component" value="Chromosome"/>
</dbReference>
<dbReference type="RefSeq" id="WP_231334587.1">
    <property type="nucleotide sequence ID" value="NZ_CP059572.1"/>
</dbReference>
<dbReference type="Pfam" id="PF12849">
    <property type="entry name" value="PBP_like_2"/>
    <property type="match status" value="1"/>
</dbReference>
<keyword evidence="5" id="KW-1185">Reference proteome</keyword>
<name>A0ABX8QRV9_9ACTN</name>
<organism evidence="4 5">
    <name type="scientific">Actinomadura graeca</name>
    <dbReference type="NCBI Taxonomy" id="2750812"/>
    <lineage>
        <taxon>Bacteria</taxon>
        <taxon>Bacillati</taxon>
        <taxon>Actinomycetota</taxon>
        <taxon>Actinomycetes</taxon>
        <taxon>Streptosporangiales</taxon>
        <taxon>Thermomonosporaceae</taxon>
        <taxon>Actinomadura</taxon>
    </lineage>
</organism>
<dbReference type="InterPro" id="IPR024370">
    <property type="entry name" value="PBP_domain"/>
</dbReference>
<dbReference type="PANTHER" id="PTHR30570">
    <property type="entry name" value="PERIPLASMIC PHOSPHATE BINDING COMPONENT OF PHOSPHATE ABC TRANSPORTER"/>
    <property type="match status" value="1"/>
</dbReference>
<evidence type="ECO:0000256" key="1">
    <source>
        <dbReference type="ARBA" id="ARBA00022729"/>
    </source>
</evidence>
<evidence type="ECO:0000256" key="2">
    <source>
        <dbReference type="SAM" id="MobiDB-lite"/>
    </source>
</evidence>
<dbReference type="Gene3D" id="3.40.190.10">
    <property type="entry name" value="Periplasmic binding protein-like II"/>
    <property type="match status" value="2"/>
</dbReference>
<gene>
    <name evidence="4" type="ORF">AGRA3207_002289</name>
</gene>
<feature type="domain" description="PBP" evidence="3">
    <location>
        <begin position="354"/>
        <end position="608"/>
    </location>
</feature>
<reference evidence="4" key="1">
    <citation type="submission" date="2020-07" db="EMBL/GenBank/DDBJ databases">
        <authorList>
            <person name="Tarantini F.S."/>
            <person name="Hong K.W."/>
            <person name="Chan K.G."/>
        </authorList>
    </citation>
    <scope>NUCLEOTIDE SEQUENCE</scope>
    <source>
        <strain evidence="4">32-07</strain>
    </source>
</reference>
<accession>A0ABX8QRV9</accession>
<protein>
    <submittedName>
        <fullName evidence="4">Substrate-binding domain-containing protein</fullName>
    </submittedName>
</protein>
<proteinExistence type="predicted"/>
<dbReference type="InterPro" id="IPR050811">
    <property type="entry name" value="Phosphate_ABC_transporter"/>
</dbReference>
<dbReference type="PANTHER" id="PTHR30570:SF1">
    <property type="entry name" value="PHOSPHATE-BINDING PROTEIN PSTS"/>
    <property type="match status" value="1"/>
</dbReference>
<feature type="region of interest" description="Disordered" evidence="2">
    <location>
        <begin position="265"/>
        <end position="315"/>
    </location>
</feature>
<feature type="compositionally biased region" description="Low complexity" evidence="2">
    <location>
        <begin position="279"/>
        <end position="292"/>
    </location>
</feature>
<evidence type="ECO:0000313" key="4">
    <source>
        <dbReference type="EMBL" id="QXJ21436.1"/>
    </source>
</evidence>